<dbReference type="HOGENOM" id="CLU_1453460_0_0_10"/>
<organism evidence="2 3">
    <name type="scientific">Saprospira grandis (strain Lewin)</name>
    <dbReference type="NCBI Taxonomy" id="984262"/>
    <lineage>
        <taxon>Bacteria</taxon>
        <taxon>Pseudomonadati</taxon>
        <taxon>Bacteroidota</taxon>
        <taxon>Saprospiria</taxon>
        <taxon>Saprospirales</taxon>
        <taxon>Saprospiraceae</taxon>
        <taxon>Saprospira</taxon>
    </lineage>
</organism>
<feature type="signal peptide" evidence="1">
    <location>
        <begin position="1"/>
        <end position="21"/>
    </location>
</feature>
<dbReference type="RefSeq" id="WP_015693999.1">
    <property type="nucleotide sequence ID" value="NC_016940.1"/>
</dbReference>
<protein>
    <recommendedName>
        <fullName evidence="4">Lipoprotein</fullName>
    </recommendedName>
</protein>
<feature type="chain" id="PRO_5003604031" description="Lipoprotein" evidence="1">
    <location>
        <begin position="22"/>
        <end position="186"/>
    </location>
</feature>
<evidence type="ECO:0000313" key="2">
    <source>
        <dbReference type="EMBL" id="AFC26409.1"/>
    </source>
</evidence>
<dbReference type="KEGG" id="sgn:SGRA_3688"/>
<dbReference type="OrthoDB" id="669260at2"/>
<evidence type="ECO:0008006" key="4">
    <source>
        <dbReference type="Google" id="ProtNLM"/>
    </source>
</evidence>
<dbReference type="AlphaFoldDB" id="H6L6X9"/>
<proteinExistence type="predicted"/>
<name>H6L6X9_SAPGL</name>
<accession>H6L6X9</accession>
<reference evidence="2 3" key="1">
    <citation type="journal article" date="2012" name="Stand. Genomic Sci.">
        <title>Complete genome sequencing and analysis of Saprospira grandis str. Lewin, a predatory marine bacterium.</title>
        <authorList>
            <person name="Saw J.H."/>
            <person name="Yuryev A."/>
            <person name="Kanbe M."/>
            <person name="Hou S."/>
            <person name="Young A.G."/>
            <person name="Aizawa S."/>
            <person name="Alam M."/>
        </authorList>
    </citation>
    <scope>NUCLEOTIDE SEQUENCE [LARGE SCALE GENOMIC DNA]</scope>
    <source>
        <strain evidence="2 3">Lewin</strain>
    </source>
</reference>
<evidence type="ECO:0000256" key="1">
    <source>
        <dbReference type="SAM" id="SignalP"/>
    </source>
</evidence>
<keyword evidence="1" id="KW-0732">Signal</keyword>
<dbReference type="Proteomes" id="UP000007519">
    <property type="component" value="Chromosome"/>
</dbReference>
<sequence length="186" mass="21466">MNYLKLSLLFLALSLPFLASADPWDCMSKTEAEALKTYLEKNPFMLDYCDCCDDVAREYDNKKVKGYLVEIKSLEIVPCSWDAERYSVQVTEHKVWSSGYVERGTFEPDAKVDLADFPGAEGPWPVAANYAYTLQKGKAVTLYKVNGMTDEKTDCRAPYSFPAPKAIKMGCWKKRKYRRFYKKRRK</sequence>
<evidence type="ECO:0000313" key="3">
    <source>
        <dbReference type="Proteomes" id="UP000007519"/>
    </source>
</evidence>
<gene>
    <name evidence="2" type="ordered locus">SGRA_3688</name>
</gene>
<dbReference type="EMBL" id="CP002831">
    <property type="protein sequence ID" value="AFC26409.1"/>
    <property type="molecule type" value="Genomic_DNA"/>
</dbReference>
<keyword evidence="3" id="KW-1185">Reference proteome</keyword>